<feature type="domain" description="Uroporphyrinogen decarboxylase (URO-D)" evidence="1">
    <location>
        <begin position="114"/>
        <end position="365"/>
    </location>
</feature>
<dbReference type="GO" id="GO:0006779">
    <property type="term" value="P:porphyrin-containing compound biosynthetic process"/>
    <property type="evidence" value="ECO:0007669"/>
    <property type="project" value="InterPro"/>
</dbReference>
<reference evidence="2" key="2">
    <citation type="submission" date="2021-01" db="EMBL/GenBank/DDBJ databases">
        <authorList>
            <person name="Hahn C.R."/>
            <person name="Youssef N.H."/>
            <person name="Elshahed M."/>
        </authorList>
    </citation>
    <scope>NUCLEOTIDE SEQUENCE</scope>
    <source>
        <strain evidence="2">Zod_Metabat.24</strain>
    </source>
</reference>
<dbReference type="Gene3D" id="3.20.20.210">
    <property type="match status" value="1"/>
</dbReference>
<sequence>MNVRERFHALCSFEKVARPVRYEALGFWEETLARWHTEGLPETVVDSAFTAPDHFGFDKLSWLPIMANTDYEPGFWPAFEEEVIEEVDKYLIKRDVGGNTVRVFTDGRSTIPQYLDHPVKTLGDFEELKWRLDPETPERFTDFLDAMAAMANAYGDDTYTCSHQCGLFGTLRLLLGLKGLSVATRRDPNLLHKIAEHWVYLNEVTIKKMRERSKIDWVFLFEDMSYKNGPMISPKAFREFMSPYYTRLVDSIKADTDIRVFCVDSDGDVTLLIPLFTETGINMMLPFEVQAGMDVIKVREEHPDLVIMGGIDKKTLLGNDDRIRDEVVGKVRFMLGKGGYIPSIDHNIPPDVSLKSFERYLEIVRGL</sequence>
<dbReference type="Proteomes" id="UP000809273">
    <property type="component" value="Unassembled WGS sequence"/>
</dbReference>
<reference evidence="2" key="1">
    <citation type="journal article" date="2021" name="Environ. Microbiol.">
        <title>Genomic characterization of three novel Desulfobacterota classes expand the metabolic and phylogenetic diversity of the phylum.</title>
        <authorList>
            <person name="Murphy C.L."/>
            <person name="Biggerstaff J."/>
            <person name="Eichhorn A."/>
            <person name="Ewing E."/>
            <person name="Shahan R."/>
            <person name="Soriano D."/>
            <person name="Stewart S."/>
            <person name="VanMol K."/>
            <person name="Walker R."/>
            <person name="Walters P."/>
            <person name="Elshahed M.S."/>
            <person name="Youssef N.H."/>
        </authorList>
    </citation>
    <scope>NUCLEOTIDE SEQUENCE</scope>
    <source>
        <strain evidence="2">Zod_Metabat.24</strain>
    </source>
</reference>
<dbReference type="InterPro" id="IPR000257">
    <property type="entry name" value="Uroporphyrinogen_deCOase"/>
</dbReference>
<dbReference type="InterPro" id="IPR038071">
    <property type="entry name" value="UROD/MetE-like_sf"/>
</dbReference>
<dbReference type="InterPro" id="IPR052024">
    <property type="entry name" value="Methanogen_methyltrans"/>
</dbReference>
<protein>
    <recommendedName>
        <fullName evidence="1">Uroporphyrinogen decarboxylase (URO-D) domain-containing protein</fullName>
    </recommendedName>
</protein>
<proteinExistence type="predicted"/>
<dbReference type="PANTHER" id="PTHR47099">
    <property type="entry name" value="METHYLCOBAMIDE:COM METHYLTRANSFERASE MTBA"/>
    <property type="match status" value="1"/>
</dbReference>
<comment type="caution">
    <text evidence="2">The sequence shown here is derived from an EMBL/GenBank/DDBJ whole genome shotgun (WGS) entry which is preliminary data.</text>
</comment>
<dbReference type="SUPFAM" id="SSF51726">
    <property type="entry name" value="UROD/MetE-like"/>
    <property type="match status" value="1"/>
</dbReference>
<evidence type="ECO:0000259" key="1">
    <source>
        <dbReference type="Pfam" id="PF01208"/>
    </source>
</evidence>
<dbReference type="AlphaFoldDB" id="A0A9D8PPA0"/>
<accession>A0A9D8PPA0</accession>
<dbReference type="Pfam" id="PF01208">
    <property type="entry name" value="URO-D"/>
    <property type="match status" value="1"/>
</dbReference>
<evidence type="ECO:0000313" key="2">
    <source>
        <dbReference type="EMBL" id="MBN1573258.1"/>
    </source>
</evidence>
<evidence type="ECO:0000313" key="3">
    <source>
        <dbReference type="Proteomes" id="UP000809273"/>
    </source>
</evidence>
<dbReference type="PANTHER" id="PTHR47099:SF1">
    <property type="entry name" value="METHYLCOBAMIDE:COM METHYLTRANSFERASE MTBA"/>
    <property type="match status" value="1"/>
</dbReference>
<organism evidence="2 3">
    <name type="scientific">Candidatus Zymogenus saltonus</name>
    <dbReference type="NCBI Taxonomy" id="2844893"/>
    <lineage>
        <taxon>Bacteria</taxon>
        <taxon>Deltaproteobacteria</taxon>
        <taxon>Candidatus Zymogenia</taxon>
        <taxon>Candidatus Zymogeniales</taxon>
        <taxon>Candidatus Zymogenaceae</taxon>
        <taxon>Candidatus Zymogenus</taxon>
    </lineage>
</organism>
<name>A0A9D8PPA0_9DELT</name>
<dbReference type="GO" id="GO:0004853">
    <property type="term" value="F:uroporphyrinogen decarboxylase activity"/>
    <property type="evidence" value="ECO:0007669"/>
    <property type="project" value="InterPro"/>
</dbReference>
<dbReference type="EMBL" id="JAFGIX010000046">
    <property type="protein sequence ID" value="MBN1573258.1"/>
    <property type="molecule type" value="Genomic_DNA"/>
</dbReference>
<gene>
    <name evidence="2" type="ORF">JW984_08705</name>
</gene>